<keyword evidence="1" id="KW-0575">Peroxidase</keyword>
<dbReference type="Pfam" id="PF13911">
    <property type="entry name" value="AhpC-TSA_2"/>
    <property type="match status" value="1"/>
</dbReference>
<reference evidence="1" key="2">
    <citation type="submission" date="2020-07" db="EMBL/GenBank/DDBJ databases">
        <authorList>
            <person name="Vera ALvarez R."/>
            <person name="Arias-Moreno D.M."/>
            <person name="Jimenez-Jacinto V."/>
            <person name="Jimenez-Bremont J.F."/>
            <person name="Swaminathan K."/>
            <person name="Moose S.P."/>
            <person name="Guerrero-Gonzalez M.L."/>
            <person name="Marino-Ramirez L."/>
            <person name="Landsman D."/>
            <person name="Rodriguez-Kessler M."/>
            <person name="Delgado-Sanchez P."/>
        </authorList>
    </citation>
    <scope>NUCLEOTIDE SEQUENCE</scope>
    <source>
        <tissue evidence="1">Cladode</tissue>
    </source>
</reference>
<organism evidence="1">
    <name type="scientific">Opuntia streptacantha</name>
    <name type="common">Prickly pear cactus</name>
    <name type="synonym">Opuntia cardona</name>
    <dbReference type="NCBI Taxonomy" id="393608"/>
    <lineage>
        <taxon>Eukaryota</taxon>
        <taxon>Viridiplantae</taxon>
        <taxon>Streptophyta</taxon>
        <taxon>Embryophyta</taxon>
        <taxon>Tracheophyta</taxon>
        <taxon>Spermatophyta</taxon>
        <taxon>Magnoliopsida</taxon>
        <taxon>eudicotyledons</taxon>
        <taxon>Gunneridae</taxon>
        <taxon>Pentapetalae</taxon>
        <taxon>Caryophyllales</taxon>
        <taxon>Cactineae</taxon>
        <taxon>Cactaceae</taxon>
        <taxon>Opuntioideae</taxon>
        <taxon>Opuntia</taxon>
    </lineage>
</organism>
<dbReference type="Gene3D" id="3.40.30.10">
    <property type="entry name" value="Glutaredoxin"/>
    <property type="match status" value="1"/>
</dbReference>
<name>A0A7C9EF40_OPUST</name>
<dbReference type="PANTHER" id="PTHR28630">
    <property type="match status" value="1"/>
</dbReference>
<dbReference type="GO" id="GO:0009507">
    <property type="term" value="C:chloroplast"/>
    <property type="evidence" value="ECO:0007669"/>
    <property type="project" value="TreeGrafter"/>
</dbReference>
<dbReference type="EMBL" id="GISG01223435">
    <property type="protein sequence ID" value="MBA4664347.1"/>
    <property type="molecule type" value="Transcribed_RNA"/>
</dbReference>
<evidence type="ECO:0000313" key="1">
    <source>
        <dbReference type="EMBL" id="MBA4664347.1"/>
    </source>
</evidence>
<dbReference type="PANTHER" id="PTHR28630:SF23">
    <property type="entry name" value="THIOREDOXIN SUPERFAMILY PROTEIN"/>
    <property type="match status" value="1"/>
</dbReference>
<dbReference type="EC" id="1.11.1.7" evidence="1"/>
<reference evidence="1" key="1">
    <citation type="journal article" date="2013" name="J. Plant Res.">
        <title>Effect of fungi and light on seed germination of three Opuntia species from semiarid lands of central Mexico.</title>
        <authorList>
            <person name="Delgado-Sanchez P."/>
            <person name="Jimenez-Bremont J.F."/>
            <person name="Guerrero-Gonzalez Mde L."/>
            <person name="Flores J."/>
        </authorList>
    </citation>
    <scope>NUCLEOTIDE SEQUENCE</scope>
    <source>
        <tissue evidence="1">Cladode</tissue>
    </source>
</reference>
<dbReference type="AlphaFoldDB" id="A0A7C9EF40"/>
<dbReference type="InterPro" id="IPR032801">
    <property type="entry name" value="PXL2A/B/C"/>
</dbReference>
<proteinExistence type="predicted"/>
<keyword evidence="1" id="KW-0560">Oxidoreductase</keyword>
<dbReference type="SUPFAM" id="SSF52833">
    <property type="entry name" value="Thioredoxin-like"/>
    <property type="match status" value="1"/>
</dbReference>
<accession>A0A7C9EF40</accession>
<dbReference type="CDD" id="cd02970">
    <property type="entry name" value="PRX_like2"/>
    <property type="match status" value="1"/>
</dbReference>
<dbReference type="EMBL" id="GISG01223436">
    <property type="protein sequence ID" value="MBA4664348.1"/>
    <property type="molecule type" value="Transcribed_RNA"/>
</dbReference>
<sequence>MGLTTLSISNGQFLQPLARSNPPSLPLNKSTVILPPPSLSLPHSYCPLILSSLSTSQSSGWVTRPSSPRFITKASASNVPENIGEILGDVTIFRASGEPVMFKELWDQNEGMAVVALLRHFGCPCCWELASTLKEYKDKFESAGVKLIAVGVGTPNKARLLAERLPFPIECLYADPERKAYDVLGLYYGFGRTFFNPASAKVLSRFESLRKATKNYTIAATPDDRSGVLQQGGMFVFKGKELLYARKDEGTGDHAPLDDVVDVCCKVPVA</sequence>
<dbReference type="GO" id="GO:0140825">
    <property type="term" value="F:lactoperoxidase activity"/>
    <property type="evidence" value="ECO:0007669"/>
    <property type="project" value="UniProtKB-EC"/>
</dbReference>
<dbReference type="FunFam" id="3.40.30.10:FF:000166">
    <property type="entry name" value="Thioredoxin-like protein AAED1, chloroplastic"/>
    <property type="match status" value="1"/>
</dbReference>
<dbReference type="InterPro" id="IPR036249">
    <property type="entry name" value="Thioredoxin-like_sf"/>
</dbReference>
<protein>
    <submittedName>
        <fullName evidence="1">Peroxidase</fullName>
        <ecNumber evidence="1">1.11.1.7</ecNumber>
    </submittedName>
</protein>